<organism evidence="3 4">
    <name type="scientific">Niabella yanshanensis</name>
    <dbReference type="NCBI Taxonomy" id="577386"/>
    <lineage>
        <taxon>Bacteria</taxon>
        <taxon>Pseudomonadati</taxon>
        <taxon>Bacteroidota</taxon>
        <taxon>Chitinophagia</taxon>
        <taxon>Chitinophagales</taxon>
        <taxon>Chitinophagaceae</taxon>
        <taxon>Niabella</taxon>
    </lineage>
</organism>
<protein>
    <submittedName>
        <fullName evidence="3">Serine hydrolase domain-containing protein</fullName>
        <ecNumber evidence="3">3.1.1.103</ecNumber>
    </submittedName>
</protein>
<feature type="chain" id="PRO_5045506099" evidence="1">
    <location>
        <begin position="22"/>
        <end position="366"/>
    </location>
</feature>
<keyword evidence="4" id="KW-1185">Reference proteome</keyword>
<evidence type="ECO:0000259" key="2">
    <source>
        <dbReference type="Pfam" id="PF00144"/>
    </source>
</evidence>
<keyword evidence="1" id="KW-0732">Signal</keyword>
<gene>
    <name evidence="3" type="ORF">U0035_11550</name>
</gene>
<dbReference type="Gene3D" id="3.40.710.10">
    <property type="entry name" value="DD-peptidase/beta-lactamase superfamily"/>
    <property type="match status" value="1"/>
</dbReference>
<dbReference type="InterPro" id="IPR050789">
    <property type="entry name" value="Diverse_Enzym_Activities"/>
</dbReference>
<name>A0ABZ0W0V8_9BACT</name>
<evidence type="ECO:0000313" key="3">
    <source>
        <dbReference type="EMBL" id="WQD36298.1"/>
    </source>
</evidence>
<evidence type="ECO:0000256" key="1">
    <source>
        <dbReference type="SAM" id="SignalP"/>
    </source>
</evidence>
<proteinExistence type="predicted"/>
<feature type="domain" description="Beta-lactamase-related" evidence="2">
    <location>
        <begin position="51"/>
        <end position="341"/>
    </location>
</feature>
<dbReference type="EMBL" id="CP139960">
    <property type="protein sequence ID" value="WQD36298.1"/>
    <property type="molecule type" value="Genomic_DNA"/>
</dbReference>
<keyword evidence="3" id="KW-0378">Hydrolase</keyword>
<evidence type="ECO:0000313" key="4">
    <source>
        <dbReference type="Proteomes" id="UP001325680"/>
    </source>
</evidence>
<dbReference type="GO" id="GO:0016787">
    <property type="term" value="F:hydrolase activity"/>
    <property type="evidence" value="ECO:0007669"/>
    <property type="project" value="UniProtKB-KW"/>
</dbReference>
<dbReference type="EC" id="3.1.1.103" evidence="3"/>
<dbReference type="Pfam" id="PF00144">
    <property type="entry name" value="Beta-lactamase"/>
    <property type="match status" value="1"/>
</dbReference>
<dbReference type="InterPro" id="IPR012338">
    <property type="entry name" value="Beta-lactam/transpept-like"/>
</dbReference>
<dbReference type="InterPro" id="IPR001466">
    <property type="entry name" value="Beta-lactam-related"/>
</dbReference>
<feature type="signal peptide" evidence="1">
    <location>
        <begin position="1"/>
        <end position="21"/>
    </location>
</feature>
<dbReference type="SUPFAM" id="SSF56601">
    <property type="entry name" value="beta-lactamase/transpeptidase-like"/>
    <property type="match status" value="1"/>
</dbReference>
<dbReference type="Proteomes" id="UP001325680">
    <property type="component" value="Chromosome"/>
</dbReference>
<accession>A0ABZ0W0V8</accession>
<dbReference type="RefSeq" id="WP_114789952.1">
    <property type="nucleotide sequence ID" value="NZ_CP139960.1"/>
</dbReference>
<reference evidence="3 4" key="1">
    <citation type="submission" date="2023-12" db="EMBL/GenBank/DDBJ databases">
        <title>Genome sequencing and assembly of bacterial species from a model synthetic community.</title>
        <authorList>
            <person name="Hogle S.L."/>
        </authorList>
    </citation>
    <scope>NUCLEOTIDE SEQUENCE [LARGE SCALE GENOMIC DNA]</scope>
    <source>
        <strain evidence="3 4">HAMBI_3031</strain>
    </source>
</reference>
<dbReference type="PANTHER" id="PTHR43283:SF18">
    <property type="match status" value="1"/>
</dbReference>
<sequence>MNKLLIATLFAWLQISVTARALVRHPQAAPTVGDTTIDALLGNKEAVEKWLQMNKVPALGIGIINKGKLVQISVYGELKKGVAAPFNAIFNVASLTKPIVSMLTLKLVSNGQLSLDEPLYPYWVDPDIKADKRYQKLTPRIILSHQTGFRNWRWEYEDGKLHFDFEPGTKFQYSGEGFEYLKKALEVKFKQPLERLADSLLLTPLGMQDTRFTWNSQMDTLRLAWPHNTEGGLYEPVRRTEASAADDLMTTVEDYGKFAVAIMNQTYLPAPVFKEMVHSRAEMKEHKHMGLGWQVYTHLDAKGSYAISHGGSDKGTQARVFLVPASGDGLIMITNGDNGPKLYKDLLFHYLGHYGQSIFAIETKPE</sequence>
<dbReference type="PANTHER" id="PTHR43283">
    <property type="entry name" value="BETA-LACTAMASE-RELATED"/>
    <property type="match status" value="1"/>
</dbReference>